<sequence>MHWHHSTQTRSTGGILSPKTRTTRTTHRHHGHHGHHSHNGHTHRHGLGLSTAGATTTTARRSPGTGLFHRRVHTPRTKVRTARTTTRRTGGGGGLFGTRHHHTKRSHVLPVTTTTRRKPTVGDRISGAFHKIKGSITGQPREKAIGDRRMHGTTRRRRW</sequence>
<evidence type="ECO:0000313" key="2">
    <source>
        <dbReference type="EMBL" id="KJR81352.1"/>
    </source>
</evidence>
<name>A0A0F2LV62_SPOSC</name>
<dbReference type="Proteomes" id="UP000033710">
    <property type="component" value="Unassembled WGS sequence"/>
</dbReference>
<proteinExistence type="predicted"/>
<comment type="caution">
    <text evidence="2">The sequence shown here is derived from an EMBL/GenBank/DDBJ whole genome shotgun (WGS) entry which is preliminary data.</text>
</comment>
<feature type="region of interest" description="Disordered" evidence="1">
    <location>
        <begin position="77"/>
        <end position="115"/>
    </location>
</feature>
<feature type="compositionally biased region" description="Basic residues" evidence="1">
    <location>
        <begin position="98"/>
        <end position="107"/>
    </location>
</feature>
<feature type="region of interest" description="Disordered" evidence="1">
    <location>
        <begin position="1"/>
        <end position="49"/>
    </location>
</feature>
<reference evidence="2 3" key="1">
    <citation type="journal article" date="2014" name="BMC Genomics">
        <title>Comparative genomics of the major fungal agents of human and animal Sporotrichosis: Sporothrix schenckii and Sporothrix brasiliensis.</title>
        <authorList>
            <person name="Teixeira M.M."/>
            <person name="de Almeida L.G."/>
            <person name="Kubitschek-Barreira P."/>
            <person name="Alves F.L."/>
            <person name="Kioshima E.S."/>
            <person name="Abadio A.K."/>
            <person name="Fernandes L."/>
            <person name="Derengowski L.S."/>
            <person name="Ferreira K.S."/>
            <person name="Souza R.C."/>
            <person name="Ruiz J.C."/>
            <person name="de Andrade N.C."/>
            <person name="Paes H.C."/>
            <person name="Nicola A.M."/>
            <person name="Albuquerque P."/>
            <person name="Gerber A.L."/>
            <person name="Martins V.P."/>
            <person name="Peconick L.D."/>
            <person name="Neto A.V."/>
            <person name="Chaucanez C.B."/>
            <person name="Silva P.A."/>
            <person name="Cunha O.L."/>
            <person name="de Oliveira F.F."/>
            <person name="dos Santos T.C."/>
            <person name="Barros A.L."/>
            <person name="Soares M.A."/>
            <person name="de Oliveira L.M."/>
            <person name="Marini M.M."/>
            <person name="Villalobos-Duno H."/>
            <person name="Cunha M.M."/>
            <person name="de Hoog S."/>
            <person name="da Silveira J.F."/>
            <person name="Henrissat B."/>
            <person name="Nino-Vega G.A."/>
            <person name="Cisalpino P.S."/>
            <person name="Mora-Montes H.M."/>
            <person name="Almeida S.R."/>
            <person name="Stajich J.E."/>
            <person name="Lopes-Bezerra L.M."/>
            <person name="Vasconcelos A.T."/>
            <person name="Felipe M.S."/>
        </authorList>
    </citation>
    <scope>NUCLEOTIDE SEQUENCE [LARGE SCALE GENOMIC DNA]</scope>
    <source>
        <strain evidence="2 3">1099-18</strain>
    </source>
</reference>
<dbReference type="VEuPathDB" id="FungiDB:SPSK_01285"/>
<dbReference type="GeneID" id="27663492"/>
<evidence type="ECO:0000256" key="1">
    <source>
        <dbReference type="SAM" id="MobiDB-lite"/>
    </source>
</evidence>
<dbReference type="EMBL" id="AXCR01000011">
    <property type="protein sequence ID" value="KJR81352.1"/>
    <property type="molecule type" value="Genomic_DNA"/>
</dbReference>
<gene>
    <name evidence="2" type="ORF">SPSK_01285</name>
</gene>
<reference evidence="2 3" key="2">
    <citation type="journal article" date="2015" name="Eukaryot. Cell">
        <title>Asexual propagation of a virulent clone complex in a human and feline outbreak of sporotrichosis.</title>
        <authorList>
            <person name="Teixeira Mde M."/>
            <person name="Rodrigues A.M."/>
            <person name="Tsui C.K."/>
            <person name="de Almeida L.G."/>
            <person name="Van Diepeningen A.D."/>
            <person name="van den Ende B.G."/>
            <person name="Fernandes G.F."/>
            <person name="Kano R."/>
            <person name="Hamelin R.C."/>
            <person name="Lopes-Bezerra L.M."/>
            <person name="Vasconcelos A.T."/>
            <person name="de Hoog S."/>
            <person name="de Camargo Z.P."/>
            <person name="Felipe M.S."/>
        </authorList>
    </citation>
    <scope>NUCLEOTIDE SEQUENCE [LARGE SCALE GENOMIC DNA]</scope>
    <source>
        <strain evidence="2 3">1099-18</strain>
    </source>
</reference>
<dbReference type="RefSeq" id="XP_016584028.1">
    <property type="nucleotide sequence ID" value="XM_016728215.1"/>
</dbReference>
<accession>A0A0F2LV62</accession>
<protein>
    <submittedName>
        <fullName evidence="2">Uncharacterized protein</fullName>
    </submittedName>
</protein>
<organism evidence="2 3">
    <name type="scientific">Sporothrix schenckii 1099-18</name>
    <dbReference type="NCBI Taxonomy" id="1397361"/>
    <lineage>
        <taxon>Eukaryota</taxon>
        <taxon>Fungi</taxon>
        <taxon>Dikarya</taxon>
        <taxon>Ascomycota</taxon>
        <taxon>Pezizomycotina</taxon>
        <taxon>Sordariomycetes</taxon>
        <taxon>Sordariomycetidae</taxon>
        <taxon>Ophiostomatales</taxon>
        <taxon>Ophiostomataceae</taxon>
        <taxon>Sporothrix</taxon>
    </lineage>
</organism>
<dbReference type="KEGG" id="ssck:SPSK_01285"/>
<evidence type="ECO:0000313" key="3">
    <source>
        <dbReference type="Proteomes" id="UP000033710"/>
    </source>
</evidence>
<dbReference type="AlphaFoldDB" id="A0A0F2LV62"/>
<feature type="compositionally biased region" description="Basic residues" evidence="1">
    <location>
        <begin position="21"/>
        <end position="46"/>
    </location>
</feature>